<dbReference type="SUPFAM" id="SSF51905">
    <property type="entry name" value="FAD/NAD(P)-binding domain"/>
    <property type="match status" value="1"/>
</dbReference>
<dbReference type="RefSeq" id="WP_098463442.1">
    <property type="nucleotide sequence ID" value="NZ_PDJJ01000001.1"/>
</dbReference>
<dbReference type="InterPro" id="IPR036188">
    <property type="entry name" value="FAD/NAD-bd_sf"/>
</dbReference>
<gene>
    <name evidence="6" type="ORF">ATJ88_1696</name>
</gene>
<dbReference type="AlphaFoldDB" id="A0A2A9EV47"/>
<dbReference type="PANTHER" id="PTHR43400">
    <property type="entry name" value="FUMARATE REDUCTASE"/>
    <property type="match status" value="1"/>
</dbReference>
<evidence type="ECO:0000256" key="2">
    <source>
        <dbReference type="ARBA" id="ARBA00022630"/>
    </source>
</evidence>
<comment type="caution">
    <text evidence="6">The sequence shown here is derived from an EMBL/GenBank/DDBJ whole genome shotgun (WGS) entry which is preliminary data.</text>
</comment>
<dbReference type="GO" id="GO:0008202">
    <property type="term" value="P:steroid metabolic process"/>
    <property type="evidence" value="ECO:0007669"/>
    <property type="project" value="UniProtKB-ARBA"/>
</dbReference>
<evidence type="ECO:0000256" key="4">
    <source>
        <dbReference type="ARBA" id="ARBA00023002"/>
    </source>
</evidence>
<organism evidence="6 7">
    <name type="scientific">Isoptericola jiangsuensis</name>
    <dbReference type="NCBI Taxonomy" id="548579"/>
    <lineage>
        <taxon>Bacteria</taxon>
        <taxon>Bacillati</taxon>
        <taxon>Actinomycetota</taxon>
        <taxon>Actinomycetes</taxon>
        <taxon>Micrococcales</taxon>
        <taxon>Promicromonosporaceae</taxon>
        <taxon>Isoptericola</taxon>
    </lineage>
</organism>
<dbReference type="Pfam" id="PF00890">
    <property type="entry name" value="FAD_binding_2"/>
    <property type="match status" value="1"/>
</dbReference>
<evidence type="ECO:0000256" key="3">
    <source>
        <dbReference type="ARBA" id="ARBA00022827"/>
    </source>
</evidence>
<reference evidence="6 7" key="1">
    <citation type="submission" date="2017-10" db="EMBL/GenBank/DDBJ databases">
        <title>Sequencing the genomes of 1000 actinobacteria strains.</title>
        <authorList>
            <person name="Klenk H.-P."/>
        </authorList>
    </citation>
    <scope>NUCLEOTIDE SEQUENCE [LARGE SCALE GENOMIC DNA]</scope>
    <source>
        <strain evidence="6 7">DSM 21863</strain>
    </source>
</reference>
<dbReference type="PANTHER" id="PTHR43400:SF10">
    <property type="entry name" value="3-OXOSTEROID 1-DEHYDROGENASE"/>
    <property type="match status" value="1"/>
</dbReference>
<feature type="domain" description="FAD-dependent oxidoreductase 2 FAD-binding" evidence="5">
    <location>
        <begin position="12"/>
        <end position="530"/>
    </location>
</feature>
<accession>A0A2A9EV47</accession>
<dbReference type="Proteomes" id="UP000224130">
    <property type="component" value="Unassembled WGS sequence"/>
</dbReference>
<dbReference type="SUPFAM" id="SSF56425">
    <property type="entry name" value="Succinate dehydrogenase/fumarate reductase flavoprotein, catalytic domain"/>
    <property type="match status" value="1"/>
</dbReference>
<evidence type="ECO:0000259" key="5">
    <source>
        <dbReference type="Pfam" id="PF00890"/>
    </source>
</evidence>
<comment type="cofactor">
    <cofactor evidence="1">
        <name>FAD</name>
        <dbReference type="ChEBI" id="CHEBI:57692"/>
    </cofactor>
</comment>
<evidence type="ECO:0000313" key="6">
    <source>
        <dbReference type="EMBL" id="PFG43017.1"/>
    </source>
</evidence>
<evidence type="ECO:0000313" key="7">
    <source>
        <dbReference type="Proteomes" id="UP000224130"/>
    </source>
</evidence>
<dbReference type="Gene3D" id="3.50.50.60">
    <property type="entry name" value="FAD/NAD(P)-binding domain"/>
    <property type="match status" value="2"/>
</dbReference>
<keyword evidence="3" id="KW-0274">FAD</keyword>
<keyword evidence="2" id="KW-0285">Flavoprotein</keyword>
<evidence type="ECO:0000256" key="1">
    <source>
        <dbReference type="ARBA" id="ARBA00001974"/>
    </source>
</evidence>
<dbReference type="OrthoDB" id="9813348at2"/>
<dbReference type="InterPro" id="IPR050315">
    <property type="entry name" value="FAD-oxidoreductase_2"/>
</dbReference>
<keyword evidence="7" id="KW-1185">Reference proteome</keyword>
<sequence length="550" mass="58343">MQTGHATEQTFDVVVVGSGGAALATALGAIDEGLSVLVLESTDKWGGSTAMSGGGMWFPNNALMQRDGVADSRAEALDYLEASVGSVGRASDRTRKEAFVDGIDDFVATAEKYGVVFARATDTPDYYPELPGGKIGRAIEVKPLDSKVLGDLWDTLRVTVALPAMTNDVWLLNRAWSTLSGMVRGAQVVGRIAGGLVRGKRLVGIGTAWATAFGKAVFVDGGVPLWLSSPLESLVVEEGRVVGVRVERGQETVTVRARQGVMLAGGGFESNPEWRQKYHGIDGAPSGNPGNLGTPIAAAQEVGAALELMDDAWWGASIAPLPGTRSGTFVVGERSMPHSLIVDSHGHRFANESESYVDLGHHMLAHDGGKGPYWMIVDGRYPWRYFRTFSMDPRFVRAIKDAGIQVRGRTLAELAGAMGIDHRTLHDTVRRFNGFARGGVDGDFGRGNSAYDRYYADPTVRPNPTLAPLEHGPFTAYRLVVGDLGTKGGVVTDADGRALREDGTVIEGLFASGNNSASVMGRTYPGPGATIGPAAVFGLRAARLMGRSAH</sequence>
<dbReference type="InterPro" id="IPR027477">
    <property type="entry name" value="Succ_DH/fumarate_Rdtase_cat_sf"/>
</dbReference>
<dbReference type="InterPro" id="IPR003953">
    <property type="entry name" value="FAD-dep_OxRdtase_2_FAD-bd"/>
</dbReference>
<keyword evidence="4" id="KW-0560">Oxidoreductase</keyword>
<name>A0A2A9EV47_9MICO</name>
<dbReference type="EMBL" id="PDJJ01000001">
    <property type="protein sequence ID" value="PFG43017.1"/>
    <property type="molecule type" value="Genomic_DNA"/>
</dbReference>
<proteinExistence type="predicted"/>
<protein>
    <submittedName>
        <fullName evidence="6">3-oxosteroid 1-dehydrogenase</fullName>
    </submittedName>
</protein>
<dbReference type="GO" id="GO:0033765">
    <property type="term" value="F:steroid dehydrogenase activity, acting on the CH-CH group of donors"/>
    <property type="evidence" value="ECO:0007669"/>
    <property type="project" value="UniProtKB-ARBA"/>
</dbReference>